<comment type="caution">
    <text evidence="2">The sequence shown here is derived from an EMBL/GenBank/DDBJ whole genome shotgun (WGS) entry which is preliminary data.</text>
</comment>
<evidence type="ECO:0000313" key="2">
    <source>
        <dbReference type="EMBL" id="NNH70918.1"/>
    </source>
</evidence>
<evidence type="ECO:0000313" key="3">
    <source>
        <dbReference type="Proteomes" id="UP000586827"/>
    </source>
</evidence>
<accession>A0A849BZZ9</accession>
<keyword evidence="1" id="KW-1133">Transmembrane helix</keyword>
<dbReference type="PANTHER" id="PTHR30188:SF4">
    <property type="entry name" value="PROTEIN TRIGALACTOSYLDIACYLGLYCEROL 1, CHLOROPLASTIC"/>
    <property type="match status" value="1"/>
</dbReference>
<organism evidence="2 3">
    <name type="scientific">Nocardia uniformis</name>
    <dbReference type="NCBI Taxonomy" id="53432"/>
    <lineage>
        <taxon>Bacteria</taxon>
        <taxon>Bacillati</taxon>
        <taxon>Actinomycetota</taxon>
        <taxon>Actinomycetes</taxon>
        <taxon>Mycobacteriales</taxon>
        <taxon>Nocardiaceae</taxon>
        <taxon>Nocardia</taxon>
    </lineage>
</organism>
<dbReference type="Proteomes" id="UP000586827">
    <property type="component" value="Unassembled WGS sequence"/>
</dbReference>
<protein>
    <submittedName>
        <fullName evidence="2">ABC transporter permease</fullName>
    </submittedName>
</protein>
<dbReference type="InterPro" id="IPR030802">
    <property type="entry name" value="Permease_MalE"/>
</dbReference>
<sequence length="290" mass="30051">MPTGSAVGDAIVARGSRWIVAILESLQRYSRRTALAGLRTFGRTIELAVEAFRFMVVDIVRLRFPWREALGQASFMASVSAPPALLISIPFGVIVLQQVGSLTAQIGATSMSGAAGGVGIISQAAPMVSALLLGGAAGAAVAADLGARTVREEIDALKTMGINPAQRLVAPRIAAMLVVAPLLCLLIIFVGIGTIYVLNVTQLHGSPGSFLSAFAAFARPVDLWIAMIKSTIMGVLVIIVACQRGIEARGGPRGVADAVNAAVVVSVLLAIIANLVITQVTAMFFPPRIG</sequence>
<dbReference type="Pfam" id="PF02405">
    <property type="entry name" value="MlaE"/>
    <property type="match status" value="1"/>
</dbReference>
<feature type="transmembrane region" description="Helical" evidence="1">
    <location>
        <begin position="223"/>
        <end position="242"/>
    </location>
</feature>
<keyword evidence="1" id="KW-0812">Transmembrane</keyword>
<name>A0A849BZZ9_9NOCA</name>
<dbReference type="AlphaFoldDB" id="A0A849BZZ9"/>
<gene>
    <name evidence="2" type="ORF">HLB23_13785</name>
</gene>
<reference evidence="2 3" key="1">
    <citation type="submission" date="2020-05" db="EMBL/GenBank/DDBJ databases">
        <title>MicrobeNet Type strains.</title>
        <authorList>
            <person name="Nicholson A.C."/>
        </authorList>
    </citation>
    <scope>NUCLEOTIDE SEQUENCE [LARGE SCALE GENOMIC DNA]</scope>
    <source>
        <strain evidence="2 3">JCM 3224</strain>
    </source>
</reference>
<evidence type="ECO:0000256" key="1">
    <source>
        <dbReference type="SAM" id="Phobius"/>
    </source>
</evidence>
<keyword evidence="3" id="KW-1185">Reference proteome</keyword>
<dbReference type="GO" id="GO:0043190">
    <property type="term" value="C:ATP-binding cassette (ABC) transporter complex"/>
    <property type="evidence" value="ECO:0007669"/>
    <property type="project" value="InterPro"/>
</dbReference>
<keyword evidence="1" id="KW-0472">Membrane</keyword>
<feature type="transmembrane region" description="Helical" evidence="1">
    <location>
        <begin position="173"/>
        <end position="198"/>
    </location>
</feature>
<proteinExistence type="predicted"/>
<dbReference type="EMBL" id="JABELX010000004">
    <property type="protein sequence ID" value="NNH70918.1"/>
    <property type="molecule type" value="Genomic_DNA"/>
</dbReference>
<dbReference type="GO" id="GO:0005548">
    <property type="term" value="F:phospholipid transporter activity"/>
    <property type="evidence" value="ECO:0007669"/>
    <property type="project" value="TreeGrafter"/>
</dbReference>
<dbReference type="PANTHER" id="PTHR30188">
    <property type="entry name" value="ABC TRANSPORTER PERMEASE PROTEIN-RELATED"/>
    <property type="match status" value="1"/>
</dbReference>
<feature type="transmembrane region" description="Helical" evidence="1">
    <location>
        <begin position="254"/>
        <end position="277"/>
    </location>
</feature>